<feature type="region of interest" description="Disordered" evidence="1">
    <location>
        <begin position="1"/>
        <end position="27"/>
    </location>
</feature>
<evidence type="ECO:0000313" key="3">
    <source>
        <dbReference type="EMBL" id="OAT12701.1"/>
    </source>
</evidence>
<reference evidence="4" key="1">
    <citation type="journal article" date="2015" name="PLoS Genet.">
        <title>The dynamic genome and transcriptome of the human fungal pathogen Blastomyces and close relative Emmonsia.</title>
        <authorList>
            <person name="Munoz J.F."/>
            <person name="Gauthier G.M."/>
            <person name="Desjardins C.A."/>
            <person name="Gallo J.E."/>
            <person name="Holder J."/>
            <person name="Sullivan T.D."/>
            <person name="Marty A.J."/>
            <person name="Carmen J.C."/>
            <person name="Chen Z."/>
            <person name="Ding L."/>
            <person name="Gujja S."/>
            <person name="Magrini V."/>
            <person name="Misas E."/>
            <person name="Mitreva M."/>
            <person name="Priest M."/>
            <person name="Saif S."/>
            <person name="Whiston E.A."/>
            <person name="Young S."/>
            <person name="Zeng Q."/>
            <person name="Goldman W.E."/>
            <person name="Mardis E.R."/>
            <person name="Taylor J.W."/>
            <person name="McEwen J.G."/>
            <person name="Clay O.K."/>
            <person name="Klein B.S."/>
            <person name="Cuomo C.A."/>
        </authorList>
    </citation>
    <scope>NUCLEOTIDE SEQUENCE [LARGE SCALE GENOMIC DNA]</scope>
    <source>
        <strain evidence="4">SLH14081</strain>
    </source>
</reference>
<dbReference type="AlphaFoldDB" id="A0A179V059"/>
<accession>A0A179V059</accession>
<evidence type="ECO:0000259" key="2">
    <source>
        <dbReference type="Pfam" id="PF13391"/>
    </source>
</evidence>
<dbReference type="OrthoDB" id="5386595at2759"/>
<keyword evidence="4" id="KW-1185">Reference proteome</keyword>
<evidence type="ECO:0000313" key="4">
    <source>
        <dbReference type="Proteomes" id="UP000002038"/>
    </source>
</evidence>
<feature type="compositionally biased region" description="Polar residues" evidence="1">
    <location>
        <begin position="1"/>
        <end position="16"/>
    </location>
</feature>
<dbReference type="Pfam" id="PF13391">
    <property type="entry name" value="HNH_2"/>
    <property type="match status" value="1"/>
</dbReference>
<protein>
    <recommendedName>
        <fullName evidence="2">HNH nuclease domain-containing protein</fullName>
    </recommendedName>
</protein>
<dbReference type="GeneID" id="8502161"/>
<dbReference type="KEGG" id="bgh:BDBG_08019"/>
<dbReference type="InterPro" id="IPR003615">
    <property type="entry name" value="HNH_nuc"/>
</dbReference>
<evidence type="ECO:0000256" key="1">
    <source>
        <dbReference type="SAM" id="MobiDB-lite"/>
    </source>
</evidence>
<dbReference type="RefSeq" id="XP_002621801.1">
    <property type="nucleotide sequence ID" value="XM_002621755.1"/>
</dbReference>
<name>A0A179V059_BLAGS</name>
<dbReference type="VEuPathDB" id="FungiDB:BDBG_08019"/>
<proteinExistence type="predicted"/>
<dbReference type="Proteomes" id="UP000002038">
    <property type="component" value="Unassembled WGS sequence"/>
</dbReference>
<sequence length="474" mass="53197">MATSMIPSGASSSHPRQTPRPIPLTAPTIPERHASLLAPTSPTALEHKRANLIFLPSTMIQLCGTTSSVPDILKFKLQQCRTELDYFRCYQDSLRQALVEKKPLSEKDYLDEMVSVDRRCRPLVEEFRILSRQQRAMKQDLEDELAPKRRGGIKADKEADEADADDDQQLQALSLLERAYAAALHSKSMSDEITGRHVGLRLAKFRRDVLAYHAASRLEGGEYQMYCHVTGWWEAGSVKVTHLVPRGMRGDELAYLFGDSDMAVEDRKNGITLHAKIEEAMDAGAIAIVPNMPAENAATPSEWRCVLANESYRDRIFSRDLTGHASRWNELDGKPLAFLTSSNRPATRFLFFRFIMTYLQAKIQGNVEWAEKIETTTTYDLWPLSGSGGYLEKETLRSITRNISGFELPASLYEELTFDGESPATDPDYDTVLSIRLREVLISGMKGLGIRNNEKFGDELRLVDGAGELETGTE</sequence>
<feature type="domain" description="HNH nuclease" evidence="2">
    <location>
        <begin position="227"/>
        <end position="289"/>
    </location>
</feature>
<gene>
    <name evidence="3" type="ORF">BDBG_08019</name>
</gene>
<organism evidence="3 4">
    <name type="scientific">Blastomyces gilchristii (strain SLH14081)</name>
    <name type="common">Blastomyces dermatitidis</name>
    <dbReference type="NCBI Taxonomy" id="559298"/>
    <lineage>
        <taxon>Eukaryota</taxon>
        <taxon>Fungi</taxon>
        <taxon>Dikarya</taxon>
        <taxon>Ascomycota</taxon>
        <taxon>Pezizomycotina</taxon>
        <taxon>Eurotiomycetes</taxon>
        <taxon>Eurotiomycetidae</taxon>
        <taxon>Onygenales</taxon>
        <taxon>Ajellomycetaceae</taxon>
        <taxon>Blastomyces</taxon>
    </lineage>
</organism>
<dbReference type="EMBL" id="GG657468">
    <property type="protein sequence ID" value="OAT12701.1"/>
    <property type="molecule type" value="Genomic_DNA"/>
</dbReference>
<feature type="region of interest" description="Disordered" evidence="1">
    <location>
        <begin position="138"/>
        <end position="165"/>
    </location>
</feature>